<feature type="domain" description="DnaJ homologue subfamily C member 28 conserved" evidence="2">
    <location>
        <begin position="35"/>
        <end position="102"/>
    </location>
</feature>
<evidence type="ECO:0000313" key="3">
    <source>
        <dbReference type="EMBL" id="PUA79834.1"/>
    </source>
</evidence>
<name>A0A2R7YU39_9ACTN</name>
<dbReference type="Proteomes" id="UP000244867">
    <property type="component" value="Unassembled WGS sequence"/>
</dbReference>
<feature type="compositionally biased region" description="Basic residues" evidence="1">
    <location>
        <begin position="174"/>
        <end position="185"/>
    </location>
</feature>
<feature type="compositionally biased region" description="Basic and acidic residues" evidence="1">
    <location>
        <begin position="1"/>
        <end position="19"/>
    </location>
</feature>
<reference evidence="3 4" key="1">
    <citation type="submission" date="2018-03" db="EMBL/GenBank/DDBJ databases">
        <authorList>
            <person name="Keele B.F."/>
        </authorList>
    </citation>
    <scope>NUCLEOTIDE SEQUENCE [LARGE SCALE GENOMIC DNA]</scope>
    <source>
        <strain evidence="3 4">IB-3</strain>
    </source>
</reference>
<accession>A0A2R7YU39</accession>
<dbReference type="Pfam" id="PF09350">
    <property type="entry name" value="DJC28_CD"/>
    <property type="match status" value="1"/>
</dbReference>
<evidence type="ECO:0000256" key="1">
    <source>
        <dbReference type="SAM" id="MobiDB-lite"/>
    </source>
</evidence>
<dbReference type="EMBL" id="PYXZ01000008">
    <property type="protein sequence ID" value="PUA79834.1"/>
    <property type="molecule type" value="Genomic_DNA"/>
</dbReference>
<evidence type="ECO:0000313" key="4">
    <source>
        <dbReference type="Proteomes" id="UP000244867"/>
    </source>
</evidence>
<dbReference type="RefSeq" id="WP_108345699.1">
    <property type="nucleotide sequence ID" value="NZ_PYXZ01000008.1"/>
</dbReference>
<gene>
    <name evidence="3" type="ORF">C7S10_17365</name>
</gene>
<protein>
    <submittedName>
        <fullName evidence="3">DUF1992 domain-containing protein</fullName>
    </submittedName>
</protein>
<organism evidence="3 4">
    <name type="scientific">Nocardioides currus</name>
    <dbReference type="NCBI Taxonomy" id="2133958"/>
    <lineage>
        <taxon>Bacteria</taxon>
        <taxon>Bacillati</taxon>
        <taxon>Actinomycetota</taxon>
        <taxon>Actinomycetes</taxon>
        <taxon>Propionibacteriales</taxon>
        <taxon>Nocardioidaceae</taxon>
        <taxon>Nocardioides</taxon>
    </lineage>
</organism>
<keyword evidence="4" id="KW-1185">Reference proteome</keyword>
<feature type="region of interest" description="Disordered" evidence="1">
    <location>
        <begin position="156"/>
        <end position="185"/>
    </location>
</feature>
<dbReference type="OrthoDB" id="3395286at2"/>
<dbReference type="AlphaFoldDB" id="A0A2R7YU39"/>
<feature type="region of interest" description="Disordered" evidence="1">
    <location>
        <begin position="1"/>
        <end position="27"/>
    </location>
</feature>
<comment type="caution">
    <text evidence="3">The sequence shown here is derived from an EMBL/GenBank/DDBJ whole genome shotgun (WGS) entry which is preliminary data.</text>
</comment>
<sequence length="185" mass="21692">MSTDEPRDTSHHEKARDARTGQSASAARIRFQSQWVEEQLRIAQERGDFDDLPGAGKPIEGLGGEHDPDWWLKKLVEREQISVLPPALAIRKEDAELAQTLDRLPTEREVRREVEEFNARVRRARMQLQGGPPVITPERDPEDEVALWHERRETRRAAQRAALQEQQDAQPRRWWLRRSRRSRRS</sequence>
<feature type="compositionally biased region" description="Low complexity" evidence="1">
    <location>
        <begin position="159"/>
        <end position="173"/>
    </location>
</feature>
<feature type="region of interest" description="Disordered" evidence="1">
    <location>
        <begin position="47"/>
        <end position="66"/>
    </location>
</feature>
<proteinExistence type="predicted"/>
<evidence type="ECO:0000259" key="2">
    <source>
        <dbReference type="Pfam" id="PF09350"/>
    </source>
</evidence>
<dbReference type="InterPro" id="IPR018961">
    <property type="entry name" value="DnaJ_homolog_subfam-C_membr-28"/>
</dbReference>